<organism evidence="1 2">
    <name type="scientific">Zingiber officinale</name>
    <name type="common">Ginger</name>
    <name type="synonym">Amomum zingiber</name>
    <dbReference type="NCBI Taxonomy" id="94328"/>
    <lineage>
        <taxon>Eukaryota</taxon>
        <taxon>Viridiplantae</taxon>
        <taxon>Streptophyta</taxon>
        <taxon>Embryophyta</taxon>
        <taxon>Tracheophyta</taxon>
        <taxon>Spermatophyta</taxon>
        <taxon>Magnoliopsida</taxon>
        <taxon>Liliopsida</taxon>
        <taxon>Zingiberales</taxon>
        <taxon>Zingiberaceae</taxon>
        <taxon>Zingiber</taxon>
    </lineage>
</organism>
<dbReference type="Proteomes" id="UP000734854">
    <property type="component" value="Unassembled WGS sequence"/>
</dbReference>
<dbReference type="AlphaFoldDB" id="A0A8J5HIU9"/>
<gene>
    <name evidence="1" type="ORF">ZIOFF_015637</name>
</gene>
<accession>A0A8J5HIU9</accession>
<evidence type="ECO:0000313" key="2">
    <source>
        <dbReference type="Proteomes" id="UP000734854"/>
    </source>
</evidence>
<comment type="caution">
    <text evidence="1">The sequence shown here is derived from an EMBL/GenBank/DDBJ whole genome shotgun (WGS) entry which is preliminary data.</text>
</comment>
<sequence length="241" mass="26582">MGACSSVDRDADPCIRYRLAVSYKGRRISVSWPAKEKPLDGEKPVGGYGPEVPAHGIVNLELLELNLFFRAFGVVSAVVKDEVFFDSCAWLDSDCEDFFSVNGEFTPQGSTPIHQLSVPMTPREFSDSKSEPSPTGRKKLGELFRETSQVESEDGVPNAHNAVVKKLDCDTADTRQLQGSSTGALYLSENTLFNSKEAMPNKDSKIRKDKIWKTQQCCLPSLHTFGIDDRRSKINSGPCIA</sequence>
<proteinExistence type="predicted"/>
<dbReference type="PANTHER" id="PTHR34280:SF2">
    <property type="entry name" value="OS01G0920100 PROTEIN"/>
    <property type="match status" value="1"/>
</dbReference>
<evidence type="ECO:0000313" key="1">
    <source>
        <dbReference type="EMBL" id="KAG6525671.1"/>
    </source>
</evidence>
<dbReference type="InterPro" id="IPR038947">
    <property type="entry name" value="At3g27210-like"/>
</dbReference>
<dbReference type="PANTHER" id="PTHR34280">
    <property type="entry name" value="OS01G0920100 PROTEIN"/>
    <property type="match status" value="1"/>
</dbReference>
<reference evidence="1 2" key="1">
    <citation type="submission" date="2020-08" db="EMBL/GenBank/DDBJ databases">
        <title>Plant Genome Project.</title>
        <authorList>
            <person name="Zhang R.-G."/>
        </authorList>
    </citation>
    <scope>NUCLEOTIDE SEQUENCE [LARGE SCALE GENOMIC DNA]</scope>
    <source>
        <tissue evidence="1">Rhizome</tissue>
    </source>
</reference>
<dbReference type="EMBL" id="JACMSC010000004">
    <property type="protein sequence ID" value="KAG6525671.1"/>
    <property type="molecule type" value="Genomic_DNA"/>
</dbReference>
<keyword evidence="2" id="KW-1185">Reference proteome</keyword>
<name>A0A8J5HIU9_ZINOF</name>
<protein>
    <submittedName>
        <fullName evidence="1">Uncharacterized protein</fullName>
    </submittedName>
</protein>